<name>A0A227P2K6_9FLAO</name>
<sequence length="87" mass="10811">SFFFVWFLSLSLLPIFFNLNKKVRNSKIWSFTSFYFLLGIITIYFVFDKTFEFKYNSAYFLSIFTPYYFILSYYFIVWRKSLRQESI</sequence>
<feature type="transmembrane region" description="Helical" evidence="1">
    <location>
        <begin position="28"/>
        <end position="47"/>
    </location>
</feature>
<dbReference type="Proteomes" id="UP000214684">
    <property type="component" value="Unassembled WGS sequence"/>
</dbReference>
<gene>
    <name evidence="2" type="ORF">B0A64_15720</name>
</gene>
<evidence type="ECO:0000256" key="1">
    <source>
        <dbReference type="SAM" id="Phobius"/>
    </source>
</evidence>
<dbReference type="AlphaFoldDB" id="A0A227P2K6"/>
<keyword evidence="1" id="KW-0812">Transmembrane</keyword>
<keyword evidence="3" id="KW-1185">Reference proteome</keyword>
<evidence type="ECO:0000313" key="3">
    <source>
        <dbReference type="Proteomes" id="UP000214684"/>
    </source>
</evidence>
<dbReference type="EMBL" id="MUGS01000034">
    <property type="protein sequence ID" value="OXG04111.1"/>
    <property type="molecule type" value="Genomic_DNA"/>
</dbReference>
<reference evidence="2 3" key="1">
    <citation type="submission" date="2016-11" db="EMBL/GenBank/DDBJ databases">
        <title>Whole genomes of Flavobacteriaceae.</title>
        <authorList>
            <person name="Stine C."/>
            <person name="Li C."/>
            <person name="Tadesse D."/>
        </authorList>
    </citation>
    <scope>NUCLEOTIDE SEQUENCE [LARGE SCALE GENOMIC DNA]</scope>
    <source>
        <strain evidence="2 3">DSM 24704</strain>
    </source>
</reference>
<keyword evidence="1" id="KW-0472">Membrane</keyword>
<feature type="non-terminal residue" evidence="2">
    <location>
        <position position="1"/>
    </location>
</feature>
<comment type="caution">
    <text evidence="2">The sequence shown here is derived from an EMBL/GenBank/DDBJ whole genome shotgun (WGS) entry which is preliminary data.</text>
</comment>
<feature type="transmembrane region" description="Helical" evidence="1">
    <location>
        <begin position="59"/>
        <end position="76"/>
    </location>
</feature>
<proteinExistence type="predicted"/>
<keyword evidence="1" id="KW-1133">Transmembrane helix</keyword>
<organism evidence="2 3">
    <name type="scientific">Flavobacterium araucananum</name>
    <dbReference type="NCBI Taxonomy" id="946678"/>
    <lineage>
        <taxon>Bacteria</taxon>
        <taxon>Pseudomonadati</taxon>
        <taxon>Bacteroidota</taxon>
        <taxon>Flavobacteriia</taxon>
        <taxon>Flavobacteriales</taxon>
        <taxon>Flavobacteriaceae</taxon>
        <taxon>Flavobacterium</taxon>
    </lineage>
</organism>
<accession>A0A227P2K6</accession>
<protein>
    <submittedName>
        <fullName evidence="2">Uncharacterized protein</fullName>
    </submittedName>
</protein>
<evidence type="ECO:0000313" key="2">
    <source>
        <dbReference type="EMBL" id="OXG04111.1"/>
    </source>
</evidence>